<gene>
    <name evidence="4" type="ORF">EOD42_06325</name>
</gene>
<dbReference type="GO" id="GO:0005829">
    <property type="term" value="C:cytosol"/>
    <property type="evidence" value="ECO:0007669"/>
    <property type="project" value="TreeGrafter"/>
</dbReference>
<dbReference type="RefSeq" id="WP_127786670.1">
    <property type="nucleotide sequence ID" value="NZ_SACL01000002.1"/>
</dbReference>
<evidence type="ECO:0000259" key="2">
    <source>
        <dbReference type="Pfam" id="PF05378"/>
    </source>
</evidence>
<feature type="domain" description="Hydantoinase A/oxoprolinase" evidence="1">
    <location>
        <begin position="205"/>
        <end position="504"/>
    </location>
</feature>
<dbReference type="PANTHER" id="PTHR11365:SF23">
    <property type="entry name" value="HYPOTHETICAL 5-OXOPROLINASE (EUROFUNG)-RELATED"/>
    <property type="match status" value="1"/>
</dbReference>
<dbReference type="PANTHER" id="PTHR11365">
    <property type="entry name" value="5-OXOPROLINASE RELATED"/>
    <property type="match status" value="1"/>
</dbReference>
<proteinExistence type="predicted"/>
<dbReference type="InterPro" id="IPR043129">
    <property type="entry name" value="ATPase_NBD"/>
</dbReference>
<evidence type="ECO:0000259" key="1">
    <source>
        <dbReference type="Pfam" id="PF01968"/>
    </source>
</evidence>
<feature type="domain" description="Acetophenone carboxylase-like C-terminal" evidence="3">
    <location>
        <begin position="521"/>
        <end position="687"/>
    </location>
</feature>
<protein>
    <submittedName>
        <fullName evidence="4">Hydantoinase/oxoprolinase family protein</fullName>
    </submittedName>
</protein>
<dbReference type="GO" id="GO:0006749">
    <property type="term" value="P:glutathione metabolic process"/>
    <property type="evidence" value="ECO:0007669"/>
    <property type="project" value="TreeGrafter"/>
</dbReference>
<sequence length="697" mass="73704">MSDSKIRIGVDIGGTFTDISIMDAAGGIITKKVSSTPNNYARAIGEGLAAAFGENGLGGADVAELLHGTTVASNAILELKGARTGLITTKGFRDVLELRLLRMPRLYDLLWEKPPTLVDRHLRLEVDERIDARGNIVTPLNEADVVAVLDQLLAEKVEAISVCLLHSYVNDAHEKQIHDIIRRRAPEMVLSISSEVLPEIKEYERTSTTVINSYVKPVVGRYLNNLTADLKGIDIGAPLLLMQSNGGLTPAEVAAEMPVHIIESGPAAGVIGARVLARRAGFDKVISFDMGGTTAKAALVENGEVTRAEEYSVGGGIMIGSRLMSGAGYVLKVPAIDLAEVGAGGGSIIAIDAGGAPQVGPESAGSFPGPVCYDLGGTEPTVTDANVVLGYINPKHLAGGAVKLHADKSKAALTEKVAKPLGLSPERAAYGAHMVAAANMIRAIKAVSSERGRDPREFALVAFGGNGPLFAAGMARQLGMKRVIVPPSAGVFSSVGLLYSDVEYNLSRTYRQHTRSLDLPALVAAWNALETQATDKLAADGFRPDQIRLRRFAKLHYKGQAYELSVPVPDGAITERIAAQLEDAFGEEHERTYGHRAGPNEPVELVSLNLTASGELDTLRDGGADLAPATEAASERDAYFGPEHGWMATPVISRAHLVGRDWKGPVVIEEYDCTCVVPPGMTASLDTLGNIAIDVAG</sequence>
<evidence type="ECO:0000313" key="5">
    <source>
        <dbReference type="Proteomes" id="UP000282957"/>
    </source>
</evidence>
<dbReference type="OrthoDB" id="7314499at2"/>
<accession>A0A437MII1</accession>
<evidence type="ECO:0000259" key="3">
    <source>
        <dbReference type="Pfam" id="PF19278"/>
    </source>
</evidence>
<feature type="domain" description="Hydantoinase/oxoprolinase N-terminal" evidence="2">
    <location>
        <begin position="7"/>
        <end position="183"/>
    </location>
</feature>
<keyword evidence="5" id="KW-1185">Reference proteome</keyword>
<evidence type="ECO:0000313" key="4">
    <source>
        <dbReference type="EMBL" id="RVT97442.1"/>
    </source>
</evidence>
<dbReference type="InterPro" id="IPR049517">
    <property type="entry name" value="ACX-like_C"/>
</dbReference>
<dbReference type="EMBL" id="SACL01000002">
    <property type="protein sequence ID" value="RVT97442.1"/>
    <property type="molecule type" value="Genomic_DNA"/>
</dbReference>
<reference evidence="4 5" key="1">
    <citation type="submission" date="2019-01" db="EMBL/GenBank/DDBJ databases">
        <authorList>
            <person name="Chen W.-M."/>
        </authorList>
    </citation>
    <scope>NUCLEOTIDE SEQUENCE [LARGE SCALE GENOMIC DNA]</scope>
    <source>
        <strain evidence="4 5">CCP-6</strain>
    </source>
</reference>
<dbReference type="InterPro" id="IPR045079">
    <property type="entry name" value="Oxoprolinase-like"/>
</dbReference>
<dbReference type="Pfam" id="PF05378">
    <property type="entry name" value="Hydant_A_N"/>
    <property type="match status" value="1"/>
</dbReference>
<organism evidence="4 5">
    <name type="scientific">Rhodovarius crocodyli</name>
    <dbReference type="NCBI Taxonomy" id="1979269"/>
    <lineage>
        <taxon>Bacteria</taxon>
        <taxon>Pseudomonadati</taxon>
        <taxon>Pseudomonadota</taxon>
        <taxon>Alphaproteobacteria</taxon>
        <taxon>Acetobacterales</taxon>
        <taxon>Roseomonadaceae</taxon>
        <taxon>Rhodovarius</taxon>
    </lineage>
</organism>
<dbReference type="Pfam" id="PF19278">
    <property type="entry name" value="Hydant_A_C"/>
    <property type="match status" value="1"/>
</dbReference>
<dbReference type="InterPro" id="IPR008040">
    <property type="entry name" value="Hydant_A_N"/>
</dbReference>
<dbReference type="InterPro" id="IPR002821">
    <property type="entry name" value="Hydantoinase_A"/>
</dbReference>
<dbReference type="Pfam" id="PF01968">
    <property type="entry name" value="Hydantoinase_A"/>
    <property type="match status" value="1"/>
</dbReference>
<name>A0A437MII1_9PROT</name>
<comment type="caution">
    <text evidence="4">The sequence shown here is derived from an EMBL/GenBank/DDBJ whole genome shotgun (WGS) entry which is preliminary data.</text>
</comment>
<dbReference type="AlphaFoldDB" id="A0A437MII1"/>
<dbReference type="SUPFAM" id="SSF53067">
    <property type="entry name" value="Actin-like ATPase domain"/>
    <property type="match status" value="1"/>
</dbReference>
<dbReference type="GO" id="GO:0017168">
    <property type="term" value="F:5-oxoprolinase (ATP-hydrolyzing) activity"/>
    <property type="evidence" value="ECO:0007669"/>
    <property type="project" value="TreeGrafter"/>
</dbReference>
<dbReference type="Proteomes" id="UP000282957">
    <property type="component" value="Unassembled WGS sequence"/>
</dbReference>